<evidence type="ECO:0000256" key="5">
    <source>
        <dbReference type="ARBA" id="ARBA00022989"/>
    </source>
</evidence>
<dbReference type="SUPFAM" id="SSF53850">
    <property type="entry name" value="Periplasmic binding protein-like II"/>
    <property type="match status" value="1"/>
</dbReference>
<dbReference type="GO" id="GO:0005886">
    <property type="term" value="C:plasma membrane"/>
    <property type="evidence" value="ECO:0007669"/>
    <property type="project" value="UniProtKB-SubCell"/>
</dbReference>
<dbReference type="OrthoDB" id="8182981at2759"/>
<dbReference type="InterPro" id="IPR001320">
    <property type="entry name" value="Iontro_rcpt_C"/>
</dbReference>
<evidence type="ECO:0000256" key="1">
    <source>
        <dbReference type="ARBA" id="ARBA00004651"/>
    </source>
</evidence>
<dbReference type="EMBL" id="WJQU01000004">
    <property type="protein sequence ID" value="KAJ6635959.1"/>
    <property type="molecule type" value="Genomic_DNA"/>
</dbReference>
<evidence type="ECO:0000256" key="7">
    <source>
        <dbReference type="ARBA" id="ARBA00023170"/>
    </source>
</evidence>
<dbReference type="PANTHER" id="PTHR42643">
    <property type="entry name" value="IONOTROPIC RECEPTOR 20A-RELATED"/>
    <property type="match status" value="1"/>
</dbReference>
<feature type="transmembrane region" description="Helical" evidence="9">
    <location>
        <begin position="344"/>
        <end position="364"/>
    </location>
</feature>
<evidence type="ECO:0000256" key="2">
    <source>
        <dbReference type="ARBA" id="ARBA00008685"/>
    </source>
</evidence>
<comment type="subcellular location">
    <subcellularLocation>
        <location evidence="1">Cell membrane</location>
        <topology evidence="1">Multi-pass membrane protein</topology>
    </subcellularLocation>
</comment>
<comment type="caution">
    <text evidence="11">The sequence shown here is derived from an EMBL/GenBank/DDBJ whole genome shotgun (WGS) entry which is preliminary data.</text>
</comment>
<dbReference type="Pfam" id="PF00060">
    <property type="entry name" value="Lig_chan"/>
    <property type="match status" value="1"/>
</dbReference>
<dbReference type="AlphaFoldDB" id="A0A9Q0MS49"/>
<evidence type="ECO:0000259" key="10">
    <source>
        <dbReference type="Pfam" id="PF00060"/>
    </source>
</evidence>
<gene>
    <name evidence="11" type="primary">GLRK_0</name>
    <name evidence="11" type="ORF">Bhyg_14545</name>
</gene>
<feature type="non-terminal residue" evidence="11">
    <location>
        <position position="1"/>
    </location>
</feature>
<dbReference type="PANTHER" id="PTHR42643:SF40">
    <property type="entry name" value="IONOTROPIC RECEPTOR 41A-RELATED"/>
    <property type="match status" value="1"/>
</dbReference>
<evidence type="ECO:0000313" key="12">
    <source>
        <dbReference type="Proteomes" id="UP001151699"/>
    </source>
</evidence>
<dbReference type="GO" id="GO:0050906">
    <property type="term" value="P:detection of stimulus involved in sensory perception"/>
    <property type="evidence" value="ECO:0007669"/>
    <property type="project" value="UniProtKB-ARBA"/>
</dbReference>
<accession>A0A9Q0MS49</accession>
<evidence type="ECO:0000256" key="3">
    <source>
        <dbReference type="ARBA" id="ARBA00022475"/>
    </source>
</evidence>
<evidence type="ECO:0000313" key="11">
    <source>
        <dbReference type="EMBL" id="KAJ6635959.1"/>
    </source>
</evidence>
<dbReference type="GO" id="GO:0015276">
    <property type="term" value="F:ligand-gated monoatomic ion channel activity"/>
    <property type="evidence" value="ECO:0007669"/>
    <property type="project" value="InterPro"/>
</dbReference>
<evidence type="ECO:0000256" key="8">
    <source>
        <dbReference type="ARBA" id="ARBA00023180"/>
    </source>
</evidence>
<keyword evidence="7 11" id="KW-0675">Receptor</keyword>
<keyword evidence="5 9" id="KW-1133">Transmembrane helix</keyword>
<evidence type="ECO:0000256" key="6">
    <source>
        <dbReference type="ARBA" id="ARBA00023136"/>
    </source>
</evidence>
<dbReference type="Proteomes" id="UP001151699">
    <property type="component" value="Chromosome C"/>
</dbReference>
<reference evidence="11" key="1">
    <citation type="submission" date="2022-07" db="EMBL/GenBank/DDBJ databases">
        <authorList>
            <person name="Trinca V."/>
            <person name="Uliana J.V.C."/>
            <person name="Torres T.T."/>
            <person name="Ward R.J."/>
            <person name="Monesi N."/>
        </authorList>
    </citation>
    <scope>NUCLEOTIDE SEQUENCE</scope>
    <source>
        <strain evidence="11">HSMRA1968</strain>
        <tissue evidence="11">Whole embryos</tissue>
    </source>
</reference>
<feature type="transmembrane region" description="Helical" evidence="9">
    <location>
        <begin position="401"/>
        <end position="423"/>
    </location>
</feature>
<proteinExistence type="inferred from homology"/>
<feature type="domain" description="Ionotropic glutamate receptor C-terminal" evidence="10">
    <location>
        <begin position="344"/>
        <end position="449"/>
    </location>
</feature>
<evidence type="ECO:0000256" key="4">
    <source>
        <dbReference type="ARBA" id="ARBA00022692"/>
    </source>
</evidence>
<feature type="transmembrane region" description="Helical" evidence="9">
    <location>
        <begin position="376"/>
        <end position="395"/>
    </location>
</feature>
<keyword evidence="4 9" id="KW-0812">Transmembrane</keyword>
<dbReference type="InterPro" id="IPR052192">
    <property type="entry name" value="Insect_Ionotropic_Sensory_Rcpt"/>
</dbReference>
<comment type="similarity">
    <text evidence="2">Belongs to the glutamate-gated ion channel (TC 1.A.10.1) family.</text>
</comment>
<sequence length="566" mass="65040">MLTILQNITQFFIVQNAIGTLLHNVSTQIDSHAACIISNRNIEKQGEALELDLKDFPTVANDCQFSDSDIKSKSFLIRMQQSVAAGCSLFVTSFECSMRFLDNFQEIHDWVEQKYEKKILVVVDTLNRLTYEEIMEVLDHRTVIDELPLTQLLQPNLGAQSVDVWSAYPFGEKFQMYNRFFFKNFSFEFDKQIMSKVTDLNGLPVIGAFIHYPPYTAFHHVPPGTGNANLFNSNESLVLKLDGQEHILLMEFCLKYNCTLTGRLEYDADLWGDSFPNHTGTGLTGALTTREANVSCAALYLWDNTYEFMQYTAILQRATITHIVPKPLPLPYWETPILPFPGYIWSYVIGSFLIGAVVLFIVNVTQTKIDTNLSSTYGLFDSIYAVFMMSIFQGVSINIHFMSNIVIFTVILIYALVIGNLYAGGLASVMTITRYEEPVDSIEKLVESKFMWGSTALSWIFTLQKSDYPPHKKYVEKYMVNSIPETLKLVQQHKTAIMLETMQHGTLTYQEFIDRPSSKYYMLVKKQVYWQGTIIMASKTWPFMEQLNRMVFMQQESGINYYWEQV</sequence>
<keyword evidence="3" id="KW-1003">Cell membrane</keyword>
<dbReference type="Gene3D" id="1.10.287.70">
    <property type="match status" value="1"/>
</dbReference>
<keyword evidence="12" id="KW-1185">Reference proteome</keyword>
<name>A0A9Q0MS49_9DIPT</name>
<keyword evidence="8" id="KW-0325">Glycoprotein</keyword>
<protein>
    <submittedName>
        <fullName evidence="11">Glutamate receptor</fullName>
    </submittedName>
</protein>
<evidence type="ECO:0000256" key="9">
    <source>
        <dbReference type="SAM" id="Phobius"/>
    </source>
</evidence>
<keyword evidence="6 9" id="KW-0472">Membrane</keyword>
<organism evidence="11 12">
    <name type="scientific">Pseudolycoriella hygida</name>
    <dbReference type="NCBI Taxonomy" id="35572"/>
    <lineage>
        <taxon>Eukaryota</taxon>
        <taxon>Metazoa</taxon>
        <taxon>Ecdysozoa</taxon>
        <taxon>Arthropoda</taxon>
        <taxon>Hexapoda</taxon>
        <taxon>Insecta</taxon>
        <taxon>Pterygota</taxon>
        <taxon>Neoptera</taxon>
        <taxon>Endopterygota</taxon>
        <taxon>Diptera</taxon>
        <taxon>Nematocera</taxon>
        <taxon>Sciaroidea</taxon>
        <taxon>Sciaridae</taxon>
        <taxon>Pseudolycoriella</taxon>
    </lineage>
</organism>